<keyword evidence="4" id="KW-1185">Reference proteome</keyword>
<dbReference type="Gene3D" id="3.30.420.40">
    <property type="match status" value="1"/>
</dbReference>
<sequence length="305" mass="34412">MLYAIIDIGSSTVRMAIYNINYGKIEMLMKKKHTLGLAAYVENGILKQQGIDKTCTILNEFRDFLHDFKIENVSAFTTAAIRNAKNSNAVIEELQRRTHIPIRIITGEEEAKFDFIGVMREIDSKTGIIIDVGGGSTEIIHYENSTIIKKTSIPLGALLLHTKYVEDFLPSNDEITDMKKEINSFLDSAKDFTNIKTANICGIGGTAKSLRLLYNKLFACPADNMHMQVKEFSELIQRYVRDNQPTEKDIIMLLKTAPDRLQTIIPGIVLINTICQHFSAECLTYSDTGMREGFIYDQIIDNGKK</sequence>
<dbReference type="EMBL" id="SMAA01000010">
    <property type="protein sequence ID" value="TCS78415.1"/>
    <property type="molecule type" value="Genomic_DNA"/>
</dbReference>
<protein>
    <submittedName>
        <fullName evidence="3">Exopolyphosphatase/guanosine-5'-triphosphate, 3'-diphosphate pyrophosphatase</fullName>
    </submittedName>
</protein>
<dbReference type="CDD" id="cd24052">
    <property type="entry name" value="ASKHA_NBD_HpPPX-GppA-like"/>
    <property type="match status" value="1"/>
</dbReference>
<accession>A0A4R3K6H6</accession>
<dbReference type="AlphaFoldDB" id="A0A4R3K6H6"/>
<dbReference type="PANTHER" id="PTHR30005">
    <property type="entry name" value="EXOPOLYPHOSPHATASE"/>
    <property type="match status" value="1"/>
</dbReference>
<dbReference type="GO" id="GO:0016462">
    <property type="term" value="F:pyrophosphatase activity"/>
    <property type="evidence" value="ECO:0007669"/>
    <property type="project" value="TreeGrafter"/>
</dbReference>
<dbReference type="Proteomes" id="UP000295188">
    <property type="component" value="Unassembled WGS sequence"/>
</dbReference>
<dbReference type="Pfam" id="PF02541">
    <property type="entry name" value="Ppx-GppA"/>
    <property type="match status" value="1"/>
</dbReference>
<gene>
    <name evidence="3" type="ORF">EDC37_11045</name>
</gene>
<feature type="domain" description="Ppx/GppA phosphatase N-terminal" evidence="2">
    <location>
        <begin position="17"/>
        <end position="298"/>
    </location>
</feature>
<dbReference type="InterPro" id="IPR043129">
    <property type="entry name" value="ATPase_NBD"/>
</dbReference>
<comment type="caution">
    <text evidence="3">The sequence shown here is derived from an EMBL/GenBank/DDBJ whole genome shotgun (WGS) entry which is preliminary data.</text>
</comment>
<proteinExistence type="inferred from homology"/>
<dbReference type="PANTHER" id="PTHR30005:SF0">
    <property type="entry name" value="RETROGRADE REGULATION PROTEIN 2"/>
    <property type="match status" value="1"/>
</dbReference>
<name>A0A4R3K6H6_9FIRM</name>
<reference evidence="3 4" key="1">
    <citation type="submission" date="2019-03" db="EMBL/GenBank/DDBJ databases">
        <title>Genomic Encyclopedia of Type Strains, Phase IV (KMG-IV): sequencing the most valuable type-strain genomes for metagenomic binning, comparative biology and taxonomic classification.</title>
        <authorList>
            <person name="Goeker M."/>
        </authorList>
    </citation>
    <scope>NUCLEOTIDE SEQUENCE [LARGE SCALE GENOMIC DNA]</scope>
    <source>
        <strain evidence="3 4">DSM 20467</strain>
    </source>
</reference>
<dbReference type="OrthoDB" id="9807195at2"/>
<evidence type="ECO:0000256" key="1">
    <source>
        <dbReference type="ARBA" id="ARBA00007125"/>
    </source>
</evidence>
<evidence type="ECO:0000313" key="4">
    <source>
        <dbReference type="Proteomes" id="UP000295188"/>
    </source>
</evidence>
<dbReference type="InterPro" id="IPR050273">
    <property type="entry name" value="GppA/Ppx_hydrolase"/>
</dbReference>
<comment type="similarity">
    <text evidence="1">Belongs to the GppA/Ppx family.</text>
</comment>
<organism evidence="3 4">
    <name type="scientific">Pectinatus cerevisiiphilus</name>
    <dbReference type="NCBI Taxonomy" id="86956"/>
    <lineage>
        <taxon>Bacteria</taxon>
        <taxon>Bacillati</taxon>
        <taxon>Bacillota</taxon>
        <taxon>Negativicutes</taxon>
        <taxon>Selenomonadales</taxon>
        <taxon>Selenomonadaceae</taxon>
        <taxon>Pectinatus</taxon>
    </lineage>
</organism>
<dbReference type="RefSeq" id="WP_132549967.1">
    <property type="nucleotide sequence ID" value="NZ_SMAA01000010.1"/>
</dbReference>
<dbReference type="InterPro" id="IPR003695">
    <property type="entry name" value="Ppx_GppA_N"/>
</dbReference>
<dbReference type="SUPFAM" id="SSF53067">
    <property type="entry name" value="Actin-like ATPase domain"/>
    <property type="match status" value="2"/>
</dbReference>
<evidence type="ECO:0000313" key="3">
    <source>
        <dbReference type="EMBL" id="TCS78415.1"/>
    </source>
</evidence>
<evidence type="ECO:0000259" key="2">
    <source>
        <dbReference type="Pfam" id="PF02541"/>
    </source>
</evidence>
<dbReference type="Gene3D" id="3.30.420.150">
    <property type="entry name" value="Exopolyphosphatase. Domain 2"/>
    <property type="match status" value="1"/>
</dbReference>